<dbReference type="Gramene" id="KGN63639">
    <property type="protein sequence ID" value="KGN63639"/>
    <property type="gene ID" value="Csa_1G008460"/>
</dbReference>
<dbReference type="Proteomes" id="UP000029981">
    <property type="component" value="Chromosome 1"/>
</dbReference>
<keyword evidence="2 5" id="KW-0812">Transmembrane</keyword>
<keyword evidence="3 5" id="KW-1133">Transmembrane helix</keyword>
<evidence type="ECO:0008006" key="8">
    <source>
        <dbReference type="Google" id="ProtNLM"/>
    </source>
</evidence>
<dbReference type="AlphaFoldDB" id="A0A0A0LRL3"/>
<dbReference type="STRING" id="3659.A0A0A0LRL3"/>
<evidence type="ECO:0000256" key="3">
    <source>
        <dbReference type="ARBA" id="ARBA00022989"/>
    </source>
</evidence>
<evidence type="ECO:0000256" key="2">
    <source>
        <dbReference type="ARBA" id="ARBA00022692"/>
    </source>
</evidence>
<name>A0A0A0LRL3_CUCSA</name>
<evidence type="ECO:0000256" key="4">
    <source>
        <dbReference type="ARBA" id="ARBA00023136"/>
    </source>
</evidence>
<dbReference type="PANTHER" id="PTHR21576">
    <property type="entry name" value="UNCHARACTERIZED NODULIN-LIKE PROTEIN"/>
    <property type="match status" value="1"/>
</dbReference>
<reference evidence="6 7" key="4">
    <citation type="journal article" date="2011" name="BMC Genomics">
        <title>RNA-Seq improves annotation of protein-coding genes in the cucumber genome.</title>
        <authorList>
            <person name="Li Z."/>
            <person name="Zhang Z."/>
            <person name="Yan P."/>
            <person name="Huang S."/>
            <person name="Fei Z."/>
            <person name="Lin K."/>
        </authorList>
    </citation>
    <scope>NUCLEOTIDE SEQUENCE [LARGE SCALE GENOMIC DNA]</scope>
    <source>
        <strain evidence="7">cv. 9930</strain>
    </source>
</reference>
<dbReference type="PANTHER" id="PTHR21576:SF22">
    <property type="entry name" value="F25A4.25 PROTEIN"/>
    <property type="match status" value="1"/>
</dbReference>
<feature type="transmembrane region" description="Helical" evidence="5">
    <location>
        <begin position="72"/>
        <end position="92"/>
    </location>
</feature>
<organism evidence="6 7">
    <name type="scientific">Cucumis sativus</name>
    <name type="common">Cucumber</name>
    <dbReference type="NCBI Taxonomy" id="3659"/>
    <lineage>
        <taxon>Eukaryota</taxon>
        <taxon>Viridiplantae</taxon>
        <taxon>Streptophyta</taxon>
        <taxon>Embryophyta</taxon>
        <taxon>Tracheophyta</taxon>
        <taxon>Spermatophyta</taxon>
        <taxon>Magnoliopsida</taxon>
        <taxon>eudicotyledons</taxon>
        <taxon>Gunneridae</taxon>
        <taxon>Pentapetalae</taxon>
        <taxon>rosids</taxon>
        <taxon>fabids</taxon>
        <taxon>Cucurbitales</taxon>
        <taxon>Cucurbitaceae</taxon>
        <taxon>Benincaseae</taxon>
        <taxon>Cucumis</taxon>
    </lineage>
</organism>
<evidence type="ECO:0000313" key="7">
    <source>
        <dbReference type="Proteomes" id="UP000029981"/>
    </source>
</evidence>
<evidence type="ECO:0000256" key="1">
    <source>
        <dbReference type="ARBA" id="ARBA00004141"/>
    </source>
</evidence>
<keyword evidence="7" id="KW-1185">Reference proteome</keyword>
<reference evidence="6 7" key="2">
    <citation type="journal article" date="2009" name="PLoS ONE">
        <title>An integrated genetic and cytogenetic map of the cucumber genome.</title>
        <authorList>
            <person name="Ren Y."/>
            <person name="Zhang Z."/>
            <person name="Liu J."/>
            <person name="Staub J.E."/>
            <person name="Han Y."/>
            <person name="Cheng Z."/>
            <person name="Li X."/>
            <person name="Lu J."/>
            <person name="Miao H."/>
            <person name="Kang H."/>
            <person name="Xie B."/>
            <person name="Gu X."/>
            <person name="Wang X."/>
            <person name="Du Y."/>
            <person name="Jin W."/>
            <person name="Huang S."/>
        </authorList>
    </citation>
    <scope>NUCLEOTIDE SEQUENCE [LARGE SCALE GENOMIC DNA]</scope>
    <source>
        <strain evidence="7">cv. 9930</strain>
    </source>
</reference>
<accession>A0A0A0LRL3</accession>
<comment type="subcellular location">
    <subcellularLocation>
        <location evidence="1">Membrane</location>
        <topology evidence="1">Multi-pass membrane protein</topology>
    </subcellularLocation>
</comment>
<dbReference type="EMBL" id="CM002922">
    <property type="protein sequence ID" value="KGN63639.1"/>
    <property type="molecule type" value="Genomic_DNA"/>
</dbReference>
<evidence type="ECO:0000256" key="5">
    <source>
        <dbReference type="SAM" id="Phobius"/>
    </source>
</evidence>
<gene>
    <name evidence="6" type="ORF">Csa_1G008460</name>
</gene>
<sequence length="122" mass="13921">MKLQITDDPTEYHCVPSEEKINDELMIVKDREMNIIESIGTVNFWLLFFTMTWGMGSGLAVTDNMNQLSQSLGYRTVQINTFVSLWSIWNFLGRLESAMPLIFSSGNLMALSRYQRPSAISS</sequence>
<keyword evidence="4 5" id="KW-0472">Membrane</keyword>
<dbReference type="GO" id="GO:0016020">
    <property type="term" value="C:membrane"/>
    <property type="evidence" value="ECO:0007669"/>
    <property type="project" value="UniProtKB-SubCell"/>
</dbReference>
<reference evidence="6 7" key="1">
    <citation type="journal article" date="2009" name="Nat. Genet.">
        <title>The genome of the cucumber, Cucumis sativus L.</title>
        <authorList>
            <person name="Huang S."/>
            <person name="Li R."/>
            <person name="Zhang Z."/>
            <person name="Li L."/>
            <person name="Gu X."/>
            <person name="Fan W."/>
            <person name="Lucas W.J."/>
            <person name="Wang X."/>
            <person name="Xie B."/>
            <person name="Ni P."/>
            <person name="Ren Y."/>
            <person name="Zhu H."/>
            <person name="Li J."/>
            <person name="Lin K."/>
            <person name="Jin W."/>
            <person name="Fei Z."/>
            <person name="Li G."/>
            <person name="Staub J."/>
            <person name="Kilian A."/>
            <person name="van der Vossen E.A."/>
            <person name="Wu Y."/>
            <person name="Guo J."/>
            <person name="He J."/>
            <person name="Jia Z."/>
            <person name="Ren Y."/>
            <person name="Tian G."/>
            <person name="Lu Y."/>
            <person name="Ruan J."/>
            <person name="Qian W."/>
            <person name="Wang M."/>
            <person name="Huang Q."/>
            <person name="Li B."/>
            <person name="Xuan Z."/>
            <person name="Cao J."/>
            <person name="Asan"/>
            <person name="Wu Z."/>
            <person name="Zhang J."/>
            <person name="Cai Q."/>
            <person name="Bai Y."/>
            <person name="Zhao B."/>
            <person name="Han Y."/>
            <person name="Li Y."/>
            <person name="Li X."/>
            <person name="Wang S."/>
            <person name="Shi Q."/>
            <person name="Liu S."/>
            <person name="Cho W.K."/>
            <person name="Kim J.Y."/>
            <person name="Xu Y."/>
            <person name="Heller-Uszynska K."/>
            <person name="Miao H."/>
            <person name="Cheng Z."/>
            <person name="Zhang S."/>
            <person name="Wu J."/>
            <person name="Yang Y."/>
            <person name="Kang H."/>
            <person name="Li M."/>
            <person name="Liang H."/>
            <person name="Ren X."/>
            <person name="Shi Z."/>
            <person name="Wen M."/>
            <person name="Jian M."/>
            <person name="Yang H."/>
            <person name="Zhang G."/>
            <person name="Yang Z."/>
            <person name="Chen R."/>
            <person name="Liu S."/>
            <person name="Li J."/>
            <person name="Ma L."/>
            <person name="Liu H."/>
            <person name="Zhou Y."/>
            <person name="Zhao J."/>
            <person name="Fang X."/>
            <person name="Li G."/>
            <person name="Fang L."/>
            <person name="Li Y."/>
            <person name="Liu D."/>
            <person name="Zheng H."/>
            <person name="Zhang Y."/>
            <person name="Qin N."/>
            <person name="Li Z."/>
            <person name="Yang G."/>
            <person name="Yang S."/>
            <person name="Bolund L."/>
            <person name="Kristiansen K."/>
            <person name="Zheng H."/>
            <person name="Li S."/>
            <person name="Zhang X."/>
            <person name="Yang H."/>
            <person name="Wang J."/>
            <person name="Sun R."/>
            <person name="Zhang B."/>
            <person name="Jiang S."/>
            <person name="Wang J."/>
            <person name="Du Y."/>
            <person name="Li S."/>
        </authorList>
    </citation>
    <scope>NUCLEOTIDE SEQUENCE [LARGE SCALE GENOMIC DNA]</scope>
    <source>
        <strain evidence="7">cv. 9930</strain>
    </source>
</reference>
<protein>
    <recommendedName>
        <fullName evidence="8">Nodulin-like domain-containing protein</fullName>
    </recommendedName>
</protein>
<reference evidence="6 7" key="3">
    <citation type="journal article" date="2010" name="BMC Genomics">
        <title>Transcriptome sequencing and comparative analysis of cucumber flowers with different sex types.</title>
        <authorList>
            <person name="Guo S."/>
            <person name="Zheng Y."/>
            <person name="Joung J.G."/>
            <person name="Liu S."/>
            <person name="Zhang Z."/>
            <person name="Crasta O.R."/>
            <person name="Sobral B.W."/>
            <person name="Xu Y."/>
            <person name="Huang S."/>
            <person name="Fei Z."/>
        </authorList>
    </citation>
    <scope>NUCLEOTIDE SEQUENCE [LARGE SCALE GENOMIC DNA]</scope>
    <source>
        <strain evidence="7">cv. 9930</strain>
    </source>
</reference>
<feature type="transmembrane region" description="Helical" evidence="5">
    <location>
        <begin position="39"/>
        <end position="60"/>
    </location>
</feature>
<evidence type="ECO:0000313" key="6">
    <source>
        <dbReference type="EMBL" id="KGN63639.1"/>
    </source>
</evidence>
<proteinExistence type="predicted"/>